<evidence type="ECO:0000313" key="1">
    <source>
        <dbReference type="EMBL" id="KAK7240879.1"/>
    </source>
</evidence>
<evidence type="ECO:0000313" key="2">
    <source>
        <dbReference type="Proteomes" id="UP001363151"/>
    </source>
</evidence>
<sequence length="680" mass="77185">MSGEKKFIWDELDGEAEHPPSRGASRAERRARGAAPVRGGAAGDAASGGASSSARYVWDEALDDDATTPAPAPRAGARAGDAETFEAVQRQLNVLHGELAEARDLVRTRRLELKHAREDRAAEVAAVKAEWDAKLEAQRVEHAAALKKQEDLKATLKDDVAKLERRRRDLRSVIDRADGLREQRVAAAREAGRRDLEKQMAEWKAAEQKELEAVVEKRRAGIKAKVIKALEPEVHRLISANRDDLAKKERELEEELERERRTILAEHEIVLRQEQQKADAQMEQQLSDLREENTKKLKAKQEAHDADLRKLWDEHKAALEAERKAHEVECDRLKQRRQVEEAELKREEHIKTAELVVEHERHLQLDREKVEAEEREAQAAYERERAAYQAKFLAEQEAAKPAKIDKLVAPIRAKYDAELAEVLKRLEADAQRERDAFSAKLEAKTADLEAKHADAITKMKEQNAAAMAQYMAVAAEEAKLRDECETVNRNTARLVAETEALEQEVAESSGKKADMTRQHELKVEALDKQFEKLKRDKEAKIRKAHADFAALVEKEKEMAKQHTHERRCQLDAQHQELERIDAKIDAARRKKLKRKEELLAQVDALQRENAERERALEDLRTRRMLSESRDSERPPPAPPAPAEADEPKPKRAPRPPGRPEMAFGARRDLGRGLSPRGGDA</sequence>
<dbReference type="Proteomes" id="UP001363151">
    <property type="component" value="Unassembled WGS sequence"/>
</dbReference>
<name>A0ABR1FXF0_AURAN</name>
<gene>
    <name evidence="1" type="ORF">SO694_00055031</name>
</gene>
<dbReference type="KEGG" id="aaf:AURANDRAFT_64254"/>
<accession>A0ABR1FXF0</accession>
<proteinExistence type="predicted"/>
<dbReference type="EMBL" id="JBBJCI010000208">
    <property type="protein sequence ID" value="KAK7240879.1"/>
    <property type="molecule type" value="Genomic_DNA"/>
</dbReference>
<organism evidence="1 2">
    <name type="scientific">Aureococcus anophagefferens</name>
    <name type="common">Harmful bloom alga</name>
    <dbReference type="NCBI Taxonomy" id="44056"/>
    <lineage>
        <taxon>Eukaryota</taxon>
        <taxon>Sar</taxon>
        <taxon>Stramenopiles</taxon>
        <taxon>Ochrophyta</taxon>
        <taxon>Pelagophyceae</taxon>
        <taxon>Pelagomonadales</taxon>
        <taxon>Pelagomonadaceae</taxon>
        <taxon>Aureococcus</taxon>
    </lineage>
</organism>
<comment type="caution">
    <text evidence="1">The sequence shown here is derived from an EMBL/GenBank/DDBJ whole genome shotgun (WGS) entry which is preliminary data.</text>
</comment>
<protein>
    <submittedName>
        <fullName evidence="1">Uncharacterized protein</fullName>
    </submittedName>
</protein>
<keyword evidence="2" id="KW-1185">Reference proteome</keyword>
<reference evidence="1 2" key="1">
    <citation type="submission" date="2024-03" db="EMBL/GenBank/DDBJ databases">
        <title>Aureococcus anophagefferens CCMP1851 and Kratosvirus quantuckense: Draft genome of a second virus-susceptible host strain in the model system.</title>
        <authorList>
            <person name="Chase E."/>
            <person name="Truchon A.R."/>
            <person name="Schepens W."/>
            <person name="Wilhelm S.W."/>
        </authorList>
    </citation>
    <scope>NUCLEOTIDE SEQUENCE [LARGE SCALE GENOMIC DNA]</scope>
    <source>
        <strain evidence="1 2">CCMP1851</strain>
    </source>
</reference>